<feature type="domain" description="PDZ" evidence="6">
    <location>
        <begin position="7"/>
        <end position="86"/>
    </location>
</feature>
<dbReference type="Gene3D" id="2.30.42.10">
    <property type="match status" value="1"/>
</dbReference>
<dbReference type="PROSITE" id="PS50052">
    <property type="entry name" value="GUANYLATE_KINASE_2"/>
    <property type="match status" value="1"/>
</dbReference>
<dbReference type="FunFam" id="3.30.63.10:FF:000002">
    <property type="entry name" value="Guanylate kinase 1"/>
    <property type="match status" value="1"/>
</dbReference>
<reference evidence="7 8" key="1">
    <citation type="submission" date="2024-03" db="EMBL/GenBank/DDBJ databases">
        <title>Adaptation during the transition from Ophiocordyceps entomopathogen to insect associate is accompanied by gene loss and intensified selection.</title>
        <authorList>
            <person name="Ward C.M."/>
            <person name="Onetto C.A."/>
            <person name="Borneman A.R."/>
        </authorList>
    </citation>
    <scope>NUCLEOTIDE SEQUENCE [LARGE SCALE GENOMIC DNA]</scope>
    <source>
        <strain evidence="7">AWRI1</strain>
        <tissue evidence="7">Single Adult Female</tissue>
    </source>
</reference>
<dbReference type="InterPro" id="IPR008145">
    <property type="entry name" value="GK/Ca_channel_bsu"/>
</dbReference>
<dbReference type="PROSITE" id="PS50002">
    <property type="entry name" value="SH3"/>
    <property type="match status" value="1"/>
</dbReference>
<organism evidence="7 8">
    <name type="scientific">Parthenolecanium corni</name>
    <dbReference type="NCBI Taxonomy" id="536013"/>
    <lineage>
        <taxon>Eukaryota</taxon>
        <taxon>Metazoa</taxon>
        <taxon>Ecdysozoa</taxon>
        <taxon>Arthropoda</taxon>
        <taxon>Hexapoda</taxon>
        <taxon>Insecta</taxon>
        <taxon>Pterygota</taxon>
        <taxon>Neoptera</taxon>
        <taxon>Paraneoptera</taxon>
        <taxon>Hemiptera</taxon>
        <taxon>Sternorrhyncha</taxon>
        <taxon>Coccoidea</taxon>
        <taxon>Coccidae</taxon>
        <taxon>Parthenolecanium</taxon>
    </lineage>
</organism>
<dbReference type="Pfam" id="PF00018">
    <property type="entry name" value="SH3_1"/>
    <property type="match status" value="1"/>
</dbReference>
<comment type="similarity">
    <text evidence="1">Belongs to the MAGUK family.</text>
</comment>
<protein>
    <recommendedName>
        <fullName evidence="9">MAGUK p55 subfamily member 6</fullName>
    </recommendedName>
</protein>
<dbReference type="Proteomes" id="UP001367676">
    <property type="component" value="Unassembled WGS sequence"/>
</dbReference>
<feature type="domain" description="Guanylate kinase-like" evidence="5">
    <location>
        <begin position="219"/>
        <end position="432"/>
    </location>
</feature>
<dbReference type="CDD" id="cd11862">
    <property type="entry name" value="SH3_MPP"/>
    <property type="match status" value="1"/>
</dbReference>
<sequence>MTHRYKVVGIVKQPNTPLGLTVEQDQNGNVIVARVLAGSTIDEENLMHPGDVILEVNGVNVGSAEELTEIVSHSESTLQFRIASKNDSDQILKPQQYYVRALFNYNPEEDSLLPCQELGLEFKTGDILQIVDQQDPIWWQAKKVGEDSKIGLIPSPDLEERRKAYVPPEADFVHKIGICGTRIARRKRKKMYQSKSNVEFDKADLFFYEEVTKMHPFKRRTLALIGPQGVGRRTLKGRLINSNPDKFAGVIPVTSRPQREYEDNGKNYWFLDQEDMEKQIKQHKFIEYGEHNGNLYGTSLDSIRNVINEGKMCVLDCSPSALKILHNSSEFMPYVIFVAAPGMEKLKTLYDYGRCNGYSSRTLTFDRQSSIRYSSRRAKTLESLASLYEDDDFKKTLEESSCLQRMYEKYIDTVIVNEDMDETFLQIVEVLETLANQDQWVPVNWVY</sequence>
<dbReference type="SMART" id="SM00326">
    <property type="entry name" value="SH3"/>
    <property type="match status" value="1"/>
</dbReference>
<dbReference type="InterPro" id="IPR050716">
    <property type="entry name" value="MAGUK"/>
</dbReference>
<dbReference type="EMBL" id="JBBCAQ010000022">
    <property type="protein sequence ID" value="KAK7590237.1"/>
    <property type="molecule type" value="Genomic_DNA"/>
</dbReference>
<gene>
    <name evidence="7" type="ORF">V9T40_001850</name>
</gene>
<proteinExistence type="inferred from homology"/>
<feature type="domain" description="SH3" evidence="4">
    <location>
        <begin position="94"/>
        <end position="163"/>
    </location>
</feature>
<dbReference type="InterPro" id="IPR001452">
    <property type="entry name" value="SH3_domain"/>
</dbReference>
<comment type="caution">
    <text evidence="7">The sequence shown here is derived from an EMBL/GenBank/DDBJ whole genome shotgun (WGS) entry which is preliminary data.</text>
</comment>
<dbReference type="Gene3D" id="2.30.30.40">
    <property type="entry name" value="SH3 Domains"/>
    <property type="match status" value="1"/>
</dbReference>
<dbReference type="SUPFAM" id="SSF50156">
    <property type="entry name" value="PDZ domain-like"/>
    <property type="match status" value="1"/>
</dbReference>
<accession>A0AAN9Y3V0</accession>
<dbReference type="SUPFAM" id="SSF52540">
    <property type="entry name" value="P-loop containing nucleoside triphosphate hydrolases"/>
    <property type="match status" value="1"/>
</dbReference>
<dbReference type="InterPro" id="IPR001478">
    <property type="entry name" value="PDZ"/>
</dbReference>
<name>A0AAN9Y3V0_9HEMI</name>
<dbReference type="InterPro" id="IPR027417">
    <property type="entry name" value="P-loop_NTPase"/>
</dbReference>
<evidence type="ECO:0000259" key="5">
    <source>
        <dbReference type="PROSITE" id="PS50052"/>
    </source>
</evidence>
<dbReference type="SMART" id="SM00072">
    <property type="entry name" value="GuKc"/>
    <property type="match status" value="1"/>
</dbReference>
<dbReference type="Pfam" id="PF00625">
    <property type="entry name" value="Guanylate_kin"/>
    <property type="match status" value="1"/>
</dbReference>
<dbReference type="InterPro" id="IPR020590">
    <property type="entry name" value="Guanylate_kinase_CS"/>
</dbReference>
<dbReference type="PROSITE" id="PS50106">
    <property type="entry name" value="PDZ"/>
    <property type="match status" value="1"/>
</dbReference>
<dbReference type="AlphaFoldDB" id="A0AAN9Y3V0"/>
<dbReference type="SMART" id="SM00228">
    <property type="entry name" value="PDZ"/>
    <property type="match status" value="1"/>
</dbReference>
<evidence type="ECO:0000313" key="8">
    <source>
        <dbReference type="Proteomes" id="UP001367676"/>
    </source>
</evidence>
<dbReference type="SUPFAM" id="SSF50044">
    <property type="entry name" value="SH3-domain"/>
    <property type="match status" value="1"/>
</dbReference>
<dbReference type="FunFam" id="2.30.30.40:FF:000069">
    <property type="entry name" value="MAGUK p55 subfamily member 6"/>
    <property type="match status" value="1"/>
</dbReference>
<keyword evidence="2 3" id="KW-0728">SH3 domain</keyword>
<dbReference type="Gene3D" id="3.40.50.300">
    <property type="entry name" value="P-loop containing nucleotide triphosphate hydrolases"/>
    <property type="match status" value="1"/>
</dbReference>
<evidence type="ECO:0000259" key="6">
    <source>
        <dbReference type="PROSITE" id="PS50106"/>
    </source>
</evidence>
<evidence type="ECO:0000256" key="1">
    <source>
        <dbReference type="ARBA" id="ARBA00007014"/>
    </source>
</evidence>
<evidence type="ECO:0000256" key="2">
    <source>
        <dbReference type="ARBA" id="ARBA00022443"/>
    </source>
</evidence>
<dbReference type="InterPro" id="IPR036028">
    <property type="entry name" value="SH3-like_dom_sf"/>
</dbReference>
<evidence type="ECO:0000259" key="4">
    <source>
        <dbReference type="PROSITE" id="PS50002"/>
    </source>
</evidence>
<dbReference type="PANTHER" id="PTHR23122">
    <property type="entry name" value="MEMBRANE-ASSOCIATED GUANYLATE KINASE MAGUK"/>
    <property type="match status" value="1"/>
</dbReference>
<keyword evidence="8" id="KW-1185">Reference proteome</keyword>
<dbReference type="PROSITE" id="PS00856">
    <property type="entry name" value="GUANYLATE_KINASE_1"/>
    <property type="match status" value="1"/>
</dbReference>
<dbReference type="Pfam" id="PF00595">
    <property type="entry name" value="PDZ"/>
    <property type="match status" value="1"/>
</dbReference>
<dbReference type="InterPro" id="IPR036034">
    <property type="entry name" value="PDZ_sf"/>
</dbReference>
<evidence type="ECO:0000256" key="3">
    <source>
        <dbReference type="PROSITE-ProRule" id="PRU00192"/>
    </source>
</evidence>
<evidence type="ECO:0000313" key="7">
    <source>
        <dbReference type="EMBL" id="KAK7590237.1"/>
    </source>
</evidence>
<dbReference type="InterPro" id="IPR008144">
    <property type="entry name" value="Guanylate_kin-like_dom"/>
</dbReference>
<evidence type="ECO:0008006" key="9">
    <source>
        <dbReference type="Google" id="ProtNLM"/>
    </source>
</evidence>